<keyword evidence="1" id="KW-0479">Metal-binding</keyword>
<reference evidence="7" key="1">
    <citation type="submission" date="2013-12" db="EMBL/GenBank/DDBJ databases">
        <title>The Genome Sequence of Aphanomyces invadans NJM9701.</title>
        <authorList>
            <consortium name="The Broad Institute Genomics Platform"/>
            <person name="Russ C."/>
            <person name="Tyler B."/>
            <person name="van West P."/>
            <person name="Dieguez-Uribeondo J."/>
            <person name="Young S.K."/>
            <person name="Zeng Q."/>
            <person name="Gargeya S."/>
            <person name="Fitzgerald M."/>
            <person name="Abouelleil A."/>
            <person name="Alvarado L."/>
            <person name="Chapman S.B."/>
            <person name="Gainer-Dewar J."/>
            <person name="Goldberg J."/>
            <person name="Griggs A."/>
            <person name="Gujja S."/>
            <person name="Hansen M."/>
            <person name="Howarth C."/>
            <person name="Imamovic A."/>
            <person name="Ireland A."/>
            <person name="Larimer J."/>
            <person name="McCowan C."/>
            <person name="Murphy C."/>
            <person name="Pearson M."/>
            <person name="Poon T.W."/>
            <person name="Priest M."/>
            <person name="Roberts A."/>
            <person name="Saif S."/>
            <person name="Shea T."/>
            <person name="Sykes S."/>
            <person name="Wortman J."/>
            <person name="Nusbaum C."/>
            <person name="Birren B."/>
        </authorList>
    </citation>
    <scope>NUCLEOTIDE SEQUENCE [LARGE SCALE GENOMIC DNA]</scope>
    <source>
        <strain evidence="7">NJM9701</strain>
    </source>
</reference>
<dbReference type="GO" id="GO:0043130">
    <property type="term" value="F:ubiquitin binding"/>
    <property type="evidence" value="ECO:0007669"/>
    <property type="project" value="TreeGrafter"/>
</dbReference>
<keyword evidence="3" id="KW-0862">Zinc</keyword>
<dbReference type="GO" id="GO:0032266">
    <property type="term" value="F:phosphatidylinositol-3-phosphate binding"/>
    <property type="evidence" value="ECO:0007669"/>
    <property type="project" value="TreeGrafter"/>
</dbReference>
<dbReference type="EMBL" id="KI913966">
    <property type="protein sequence ID" value="ETV99853.1"/>
    <property type="molecule type" value="Genomic_DNA"/>
</dbReference>
<dbReference type="SUPFAM" id="SSF57903">
    <property type="entry name" value="FYVE/PHD zinc finger"/>
    <property type="match status" value="1"/>
</dbReference>
<dbReference type="InterPro" id="IPR000306">
    <property type="entry name" value="Znf_FYVE"/>
</dbReference>
<gene>
    <name evidence="7" type="ORF">H310_07891</name>
</gene>
<protein>
    <recommendedName>
        <fullName evidence="6">FYVE-type domain-containing protein</fullName>
    </recommendedName>
</protein>
<accession>A0A024U0S9</accession>
<dbReference type="GO" id="GO:0043328">
    <property type="term" value="P:protein transport to vacuole involved in ubiquitin-dependent protein catabolic process via the multivesicular body sorting pathway"/>
    <property type="evidence" value="ECO:0007669"/>
    <property type="project" value="TreeGrafter"/>
</dbReference>
<proteinExistence type="predicted"/>
<evidence type="ECO:0000259" key="6">
    <source>
        <dbReference type="PROSITE" id="PS50178"/>
    </source>
</evidence>
<dbReference type="RefSeq" id="XP_008871629.1">
    <property type="nucleotide sequence ID" value="XM_008873407.1"/>
</dbReference>
<evidence type="ECO:0000256" key="4">
    <source>
        <dbReference type="PROSITE-ProRule" id="PRU00091"/>
    </source>
</evidence>
<dbReference type="OrthoDB" id="68108at2759"/>
<organism evidence="7">
    <name type="scientific">Aphanomyces invadans</name>
    <dbReference type="NCBI Taxonomy" id="157072"/>
    <lineage>
        <taxon>Eukaryota</taxon>
        <taxon>Sar</taxon>
        <taxon>Stramenopiles</taxon>
        <taxon>Oomycota</taxon>
        <taxon>Saprolegniomycetes</taxon>
        <taxon>Saprolegniales</taxon>
        <taxon>Verrucalvaceae</taxon>
        <taxon>Aphanomyces</taxon>
    </lineage>
</organism>
<feature type="compositionally biased region" description="Low complexity" evidence="5">
    <location>
        <begin position="89"/>
        <end position="101"/>
    </location>
</feature>
<dbReference type="GeneID" id="20084941"/>
<dbReference type="STRING" id="157072.A0A024U0S9"/>
<dbReference type="PANTHER" id="PTHR47794:SF1">
    <property type="entry name" value="VACUOLAR PROTEIN SORTING-ASSOCIATED PROTEIN 27"/>
    <property type="match status" value="1"/>
</dbReference>
<dbReference type="PANTHER" id="PTHR47794">
    <property type="entry name" value="VACUOLAR PROTEIN SORTING-ASSOCIATED PROTEIN 27"/>
    <property type="match status" value="1"/>
</dbReference>
<dbReference type="PROSITE" id="PS50178">
    <property type="entry name" value="ZF_FYVE"/>
    <property type="match status" value="1"/>
</dbReference>
<feature type="domain" description="FYVE-type" evidence="6">
    <location>
        <begin position="28"/>
        <end position="84"/>
    </location>
</feature>
<dbReference type="GO" id="GO:0008270">
    <property type="term" value="F:zinc ion binding"/>
    <property type="evidence" value="ECO:0007669"/>
    <property type="project" value="UniProtKB-KW"/>
</dbReference>
<evidence type="ECO:0000256" key="5">
    <source>
        <dbReference type="SAM" id="MobiDB-lite"/>
    </source>
</evidence>
<dbReference type="GO" id="GO:0033565">
    <property type="term" value="C:ESCRT-0 complex"/>
    <property type="evidence" value="ECO:0007669"/>
    <property type="project" value="TreeGrafter"/>
</dbReference>
<evidence type="ECO:0000256" key="3">
    <source>
        <dbReference type="ARBA" id="ARBA00022833"/>
    </source>
</evidence>
<dbReference type="Pfam" id="PF01363">
    <property type="entry name" value="FYVE"/>
    <property type="match status" value="1"/>
</dbReference>
<dbReference type="SMART" id="SM00064">
    <property type="entry name" value="FYVE"/>
    <property type="match status" value="1"/>
</dbReference>
<dbReference type="VEuPathDB" id="FungiDB:H310_07891"/>
<dbReference type="Gene3D" id="3.30.40.10">
    <property type="entry name" value="Zinc/RING finger domain, C3HC4 (zinc finger)"/>
    <property type="match status" value="1"/>
</dbReference>
<feature type="region of interest" description="Disordered" evidence="5">
    <location>
        <begin position="89"/>
        <end position="109"/>
    </location>
</feature>
<dbReference type="AlphaFoldDB" id="A0A024U0S9"/>
<sequence>MGVPAASATPLQFDLSYEKVQPAPWQPDHASDACTACHGQFSAWMRRRHHCRACGCLVCADCSPTMMQLPQLGYTTPVRVCKVCKPPSRSLSATLSSVSDDSSSDGEADALDDETLQSAFDEIATHARMKRSRYFIKSEAVNWLVDAGCMTSRIAASRVFRRLVLDSLIVESSDAFCINRDLDDVRRDSFSTLPSNDTLKCLNCTHSFLSRRAPVAGFCSIDCKTNAEFSRSDALRIEALCA</sequence>
<keyword evidence="2 4" id="KW-0863">Zinc-finger</keyword>
<dbReference type="InterPro" id="IPR017455">
    <property type="entry name" value="Znf_FYVE-rel"/>
</dbReference>
<evidence type="ECO:0000256" key="1">
    <source>
        <dbReference type="ARBA" id="ARBA00022723"/>
    </source>
</evidence>
<dbReference type="InterPro" id="IPR011011">
    <property type="entry name" value="Znf_FYVE_PHD"/>
</dbReference>
<evidence type="ECO:0000256" key="2">
    <source>
        <dbReference type="ARBA" id="ARBA00022771"/>
    </source>
</evidence>
<dbReference type="eggNOG" id="KOG1819">
    <property type="taxonomic scope" value="Eukaryota"/>
</dbReference>
<dbReference type="InterPro" id="IPR013083">
    <property type="entry name" value="Znf_RING/FYVE/PHD"/>
</dbReference>
<name>A0A024U0S9_9STRA</name>
<evidence type="ECO:0000313" key="7">
    <source>
        <dbReference type="EMBL" id="ETV99853.1"/>
    </source>
</evidence>
<dbReference type="GO" id="GO:0006623">
    <property type="term" value="P:protein targeting to vacuole"/>
    <property type="evidence" value="ECO:0007669"/>
    <property type="project" value="TreeGrafter"/>
</dbReference>